<accession>K4JVW5</accession>
<dbReference type="SMART" id="SM00729">
    <property type="entry name" value="Elp3"/>
    <property type="match status" value="1"/>
</dbReference>
<dbReference type="SFLD" id="SFLDG01082">
    <property type="entry name" value="B12-binding_domain_containing"/>
    <property type="match status" value="1"/>
</dbReference>
<dbReference type="GO" id="GO:0046872">
    <property type="term" value="F:metal ion binding"/>
    <property type="evidence" value="ECO:0007669"/>
    <property type="project" value="UniProtKB-KW"/>
</dbReference>
<dbReference type="InterPro" id="IPR058240">
    <property type="entry name" value="rSAM_sf"/>
</dbReference>
<dbReference type="Gene3D" id="3.40.50.280">
    <property type="entry name" value="Cobalamin-binding domain"/>
    <property type="match status" value="1"/>
</dbReference>
<reference evidence="8" key="1">
    <citation type="journal article" date="2012" name="Org. Lett.">
        <title>Structure and biosynthesis of the antibiotic bottromycin D.</title>
        <authorList>
            <person name="Hou Y."/>
            <person name="Tianero M.D."/>
            <person name="Kwan J.C."/>
            <person name="Wyche T.P."/>
            <person name="Michel C.R."/>
            <person name="Ellis G.A."/>
            <person name="Vazquez-Rivera E."/>
            <person name="Braun D.R."/>
            <person name="Rose W.E."/>
            <person name="Schmidt E.W."/>
            <person name="Bugni T.S."/>
        </authorList>
    </citation>
    <scope>NUCLEOTIDE SEQUENCE</scope>
    <source>
        <strain evidence="8">WMMB 272</strain>
    </source>
</reference>
<dbReference type="Pfam" id="PF04055">
    <property type="entry name" value="Radical_SAM"/>
    <property type="match status" value="1"/>
</dbReference>
<dbReference type="InterPro" id="IPR051198">
    <property type="entry name" value="BchE-like"/>
</dbReference>
<dbReference type="InterPro" id="IPR023984">
    <property type="entry name" value="rSAM_ocin_1"/>
</dbReference>
<dbReference type="PANTHER" id="PTHR43409:SF7">
    <property type="entry name" value="BLL1977 PROTEIN"/>
    <property type="match status" value="1"/>
</dbReference>
<dbReference type="EMBL" id="JX827389">
    <property type="protein sequence ID" value="AFU90405.1"/>
    <property type="molecule type" value="Genomic_DNA"/>
</dbReference>
<evidence type="ECO:0000259" key="7">
    <source>
        <dbReference type="PROSITE" id="PS51332"/>
    </source>
</evidence>
<dbReference type="AlphaFoldDB" id="K4JVW5"/>
<evidence type="ECO:0000256" key="1">
    <source>
        <dbReference type="ARBA" id="ARBA00001966"/>
    </source>
</evidence>
<dbReference type="SFLD" id="SFLDS00029">
    <property type="entry name" value="Radical_SAM"/>
    <property type="match status" value="1"/>
</dbReference>
<keyword evidence="4" id="KW-0408">Iron</keyword>
<dbReference type="InterPro" id="IPR006158">
    <property type="entry name" value="Cobalamin-bd"/>
</dbReference>
<dbReference type="Gene3D" id="3.80.30.20">
    <property type="entry name" value="tm_1862 like domain"/>
    <property type="match status" value="1"/>
</dbReference>
<feature type="domain" description="B12-binding" evidence="7">
    <location>
        <begin position="88"/>
        <end position="225"/>
    </location>
</feature>
<proteinExistence type="predicted"/>
<evidence type="ECO:0000256" key="5">
    <source>
        <dbReference type="ARBA" id="ARBA00023014"/>
    </source>
</evidence>
<keyword evidence="2" id="KW-0949">S-adenosyl-L-methionine</keyword>
<dbReference type="GO" id="GO:0005829">
    <property type="term" value="C:cytosol"/>
    <property type="evidence" value="ECO:0007669"/>
    <property type="project" value="TreeGrafter"/>
</dbReference>
<dbReference type="SUPFAM" id="SSF102114">
    <property type="entry name" value="Radical SAM enzymes"/>
    <property type="match status" value="1"/>
</dbReference>
<organism evidence="8">
    <name type="scientific">Streptomyces sp. WMMB 272</name>
    <dbReference type="NCBI Taxonomy" id="1234059"/>
    <lineage>
        <taxon>Bacteria</taxon>
        <taxon>Bacillati</taxon>
        <taxon>Actinomycetota</taxon>
        <taxon>Actinomycetes</taxon>
        <taxon>Kitasatosporales</taxon>
        <taxon>Streptomycetaceae</taxon>
        <taxon>Streptomyces</taxon>
    </lineage>
</organism>
<sequence>MPPALGGDDSVGNGRSATLVSMPWNSVVRPSIQVGTLRTVAEEEGWQVTSEYAYLSFYGLGREMLGFSESEWADAYETISEKLYHMAVGDWIFARRHGESQQRDRYFAELREMRVDDETIALIDSLRPVAERHVEETAAALLASDPDVIGFTSMFSQNGPTLAVAERLRAEGYPGVIVLGGSNCEGSMGRALLANYPTVEAVVDGPGEDAFVALLRQVAAGGPVRSQGRLLTRRPAEDSSDVGEAKISPTGLSVPVPNYDGFFEQLHAAGLEGLEAEITLPVEFSRGCWWGAKTHCTFCGLNGATMAYRSKDPDSVADELQYLMDRYGVFDFFAVDNILDLKYLDTALPLVEKLNTDHSLFFEVKANMEWADIRSMRRAGVRSVQPGIESLSTEGLRLLKKGSTAFQNVRFLLGCAEYGVRADWNILTGYPKETPESIRAQLDIVASLSHLTPPHITLIRFDRFSPYVESPESFGLSLSKPLPGYRYVYPELSGEDLWNIAYHFEGDFHDDVRNVDIRRRLAARVRLWRNHHEQARFTYRLGFDSLTLSDHRPGLPAHETVLQGDDAALFRAVIGGTRIRDLQANGWPEGQPWDRAWEKLQNWQRRRWIFIEGTKIIALAIREQPSAYRTPPPKGTPRRQARNPVPVTLTSRK</sequence>
<dbReference type="PANTHER" id="PTHR43409">
    <property type="entry name" value="ANAEROBIC MAGNESIUM-PROTOPORPHYRIN IX MONOMETHYL ESTER CYCLASE-RELATED"/>
    <property type="match status" value="1"/>
</dbReference>
<dbReference type="GO" id="GO:0031419">
    <property type="term" value="F:cobalamin binding"/>
    <property type="evidence" value="ECO:0007669"/>
    <property type="project" value="InterPro"/>
</dbReference>
<protein>
    <submittedName>
        <fullName evidence="8">Radical SAM-dependent protein</fullName>
    </submittedName>
</protein>
<keyword evidence="3" id="KW-0479">Metal-binding</keyword>
<dbReference type="InterPro" id="IPR006638">
    <property type="entry name" value="Elp3/MiaA/NifB-like_rSAM"/>
</dbReference>
<keyword evidence="5" id="KW-0411">Iron-sulfur</keyword>
<dbReference type="InterPro" id="IPR007197">
    <property type="entry name" value="rSAM"/>
</dbReference>
<dbReference type="PROSITE" id="PS51332">
    <property type="entry name" value="B12_BINDING"/>
    <property type="match status" value="1"/>
</dbReference>
<evidence type="ECO:0000256" key="6">
    <source>
        <dbReference type="SAM" id="MobiDB-lite"/>
    </source>
</evidence>
<dbReference type="GO" id="GO:0003824">
    <property type="term" value="F:catalytic activity"/>
    <property type="evidence" value="ECO:0007669"/>
    <property type="project" value="InterPro"/>
</dbReference>
<evidence type="ECO:0000256" key="2">
    <source>
        <dbReference type="ARBA" id="ARBA00022691"/>
    </source>
</evidence>
<gene>
    <name evidence="8" type="primary">bstC</name>
</gene>
<evidence type="ECO:0000313" key="8">
    <source>
        <dbReference type="EMBL" id="AFU90405.1"/>
    </source>
</evidence>
<dbReference type="SFLD" id="SFLDF00324">
    <property type="entry name" value="bacteriocin_maturation"/>
    <property type="match status" value="1"/>
</dbReference>
<dbReference type="InterPro" id="IPR023404">
    <property type="entry name" value="rSAM_horseshoe"/>
</dbReference>
<name>K4JVW5_9ACTN</name>
<dbReference type="GO" id="GO:0051536">
    <property type="term" value="F:iron-sulfur cluster binding"/>
    <property type="evidence" value="ECO:0007669"/>
    <property type="project" value="UniProtKB-KW"/>
</dbReference>
<evidence type="ECO:0000256" key="4">
    <source>
        <dbReference type="ARBA" id="ARBA00023004"/>
    </source>
</evidence>
<comment type="cofactor">
    <cofactor evidence="1">
        <name>[4Fe-4S] cluster</name>
        <dbReference type="ChEBI" id="CHEBI:49883"/>
    </cofactor>
</comment>
<feature type="region of interest" description="Disordered" evidence="6">
    <location>
        <begin position="626"/>
        <end position="653"/>
    </location>
</feature>
<evidence type="ECO:0000256" key="3">
    <source>
        <dbReference type="ARBA" id="ARBA00022723"/>
    </source>
</evidence>
<dbReference type="NCBIfam" id="TIGR03975">
    <property type="entry name" value="rSAM_ocin_1"/>
    <property type="match status" value="1"/>
</dbReference>